<gene>
    <name evidence="1" type="ORF">BV22DRAFT_769762</name>
</gene>
<evidence type="ECO:0000313" key="2">
    <source>
        <dbReference type="Proteomes" id="UP000790709"/>
    </source>
</evidence>
<sequence length="273" mass="30572">MPWHKARDWASSVEYSTLFHSGLRAISRRPPPQSQAIAVTPPAEKRSRRSSVISLSSRLLRRGNRTGKDSQSPASSASSSHPASRTEKAVRARPSSMFVRSTKELSDLWSAGGNLFPGDESQKFMQDNLDEILPRMADHVDPFSSSPGSRSFFVTLGDQASPNANRQSFLSLSSNSPEILQRPLPRRGRPISTQTMPLPSSRSSVRHRSRDRRERFDSAWMLEESSPELAAQEDSDHIDILDLTFDGGDEADWRQFHVNWLQNDPSFQPTVDA</sequence>
<comment type="caution">
    <text evidence="1">The sequence shown here is derived from an EMBL/GenBank/DDBJ whole genome shotgun (WGS) entry which is preliminary data.</text>
</comment>
<dbReference type="EMBL" id="MU266553">
    <property type="protein sequence ID" value="KAH7920881.1"/>
    <property type="molecule type" value="Genomic_DNA"/>
</dbReference>
<dbReference type="Proteomes" id="UP000790709">
    <property type="component" value="Unassembled WGS sequence"/>
</dbReference>
<keyword evidence="2" id="KW-1185">Reference proteome</keyword>
<organism evidence="1 2">
    <name type="scientific">Leucogyrophana mollusca</name>
    <dbReference type="NCBI Taxonomy" id="85980"/>
    <lineage>
        <taxon>Eukaryota</taxon>
        <taxon>Fungi</taxon>
        <taxon>Dikarya</taxon>
        <taxon>Basidiomycota</taxon>
        <taxon>Agaricomycotina</taxon>
        <taxon>Agaricomycetes</taxon>
        <taxon>Agaricomycetidae</taxon>
        <taxon>Boletales</taxon>
        <taxon>Boletales incertae sedis</taxon>
        <taxon>Leucogyrophana</taxon>
    </lineage>
</organism>
<accession>A0ACB8B6Q3</accession>
<name>A0ACB8B6Q3_9AGAM</name>
<proteinExistence type="predicted"/>
<evidence type="ECO:0000313" key="1">
    <source>
        <dbReference type="EMBL" id="KAH7920881.1"/>
    </source>
</evidence>
<protein>
    <submittedName>
        <fullName evidence="1">Uncharacterized protein</fullName>
    </submittedName>
</protein>
<reference evidence="1" key="1">
    <citation type="journal article" date="2021" name="New Phytol.">
        <title>Evolutionary innovations through gain and loss of genes in the ectomycorrhizal Boletales.</title>
        <authorList>
            <person name="Wu G."/>
            <person name="Miyauchi S."/>
            <person name="Morin E."/>
            <person name="Kuo A."/>
            <person name="Drula E."/>
            <person name="Varga T."/>
            <person name="Kohler A."/>
            <person name="Feng B."/>
            <person name="Cao Y."/>
            <person name="Lipzen A."/>
            <person name="Daum C."/>
            <person name="Hundley H."/>
            <person name="Pangilinan J."/>
            <person name="Johnson J."/>
            <person name="Barry K."/>
            <person name="LaButti K."/>
            <person name="Ng V."/>
            <person name="Ahrendt S."/>
            <person name="Min B."/>
            <person name="Choi I.G."/>
            <person name="Park H."/>
            <person name="Plett J.M."/>
            <person name="Magnuson J."/>
            <person name="Spatafora J.W."/>
            <person name="Nagy L.G."/>
            <person name="Henrissat B."/>
            <person name="Grigoriev I.V."/>
            <person name="Yang Z.L."/>
            <person name="Xu J."/>
            <person name="Martin F.M."/>
        </authorList>
    </citation>
    <scope>NUCLEOTIDE SEQUENCE</scope>
    <source>
        <strain evidence="1">KUC20120723A-06</strain>
    </source>
</reference>